<dbReference type="Gene3D" id="3.90.180.10">
    <property type="entry name" value="Medium-chain alcohol dehydrogenases, catalytic domain"/>
    <property type="match status" value="1"/>
</dbReference>
<dbReference type="RefSeq" id="WP_013767180.1">
    <property type="nucleotide sequence ID" value="NC_015510.1"/>
</dbReference>
<dbReference type="eggNOG" id="COG0604">
    <property type="taxonomic scope" value="Bacteria"/>
</dbReference>
<dbReference type="SMART" id="SM00829">
    <property type="entry name" value="PKS_ER"/>
    <property type="match status" value="1"/>
</dbReference>
<dbReference type="PANTHER" id="PTHR48106">
    <property type="entry name" value="QUINONE OXIDOREDUCTASE PIG3-RELATED"/>
    <property type="match status" value="1"/>
</dbReference>
<keyword evidence="2 4" id="KW-0560">Oxidoreductase</keyword>
<dbReference type="STRING" id="760192.Halhy_4809"/>
<dbReference type="InterPro" id="IPR036291">
    <property type="entry name" value="NAD(P)-bd_dom_sf"/>
</dbReference>
<dbReference type="InterPro" id="IPR011032">
    <property type="entry name" value="GroES-like_sf"/>
</dbReference>
<dbReference type="Proteomes" id="UP000008461">
    <property type="component" value="Chromosome"/>
</dbReference>
<proteinExistence type="predicted"/>
<feature type="domain" description="Enoyl reductase (ER)" evidence="3">
    <location>
        <begin position="10"/>
        <end position="323"/>
    </location>
</feature>
<dbReference type="InterPro" id="IPR020843">
    <property type="entry name" value="ER"/>
</dbReference>
<evidence type="ECO:0000313" key="5">
    <source>
        <dbReference type="Proteomes" id="UP000008461"/>
    </source>
</evidence>
<dbReference type="EC" id="1.6.5.5" evidence="4"/>
<dbReference type="Pfam" id="PF08240">
    <property type="entry name" value="ADH_N"/>
    <property type="match status" value="1"/>
</dbReference>
<reference evidence="4 5" key="1">
    <citation type="journal article" date="2011" name="Stand. Genomic Sci.">
        <title>Complete genome sequence of Haliscomenobacter hydrossis type strain (O).</title>
        <authorList>
            <consortium name="US DOE Joint Genome Institute (JGI-PGF)"/>
            <person name="Daligault H."/>
            <person name="Lapidus A."/>
            <person name="Zeytun A."/>
            <person name="Nolan M."/>
            <person name="Lucas S."/>
            <person name="Del Rio T.G."/>
            <person name="Tice H."/>
            <person name="Cheng J.F."/>
            <person name="Tapia R."/>
            <person name="Han C."/>
            <person name="Goodwin L."/>
            <person name="Pitluck S."/>
            <person name="Liolios K."/>
            <person name="Pagani I."/>
            <person name="Ivanova N."/>
            <person name="Huntemann M."/>
            <person name="Mavromatis K."/>
            <person name="Mikhailova N."/>
            <person name="Pati A."/>
            <person name="Chen A."/>
            <person name="Palaniappan K."/>
            <person name="Land M."/>
            <person name="Hauser L."/>
            <person name="Brambilla E.M."/>
            <person name="Rohde M."/>
            <person name="Verbarg S."/>
            <person name="Goker M."/>
            <person name="Bristow J."/>
            <person name="Eisen J.A."/>
            <person name="Markowitz V."/>
            <person name="Hugenholtz P."/>
            <person name="Kyrpides N.C."/>
            <person name="Klenk H.P."/>
            <person name="Woyke T."/>
        </authorList>
    </citation>
    <scope>NUCLEOTIDE SEQUENCE [LARGE SCALE GENOMIC DNA]</scope>
    <source>
        <strain evidence="5">ATCC 27775 / DSM 1100 / LMG 10767 / O</strain>
    </source>
</reference>
<dbReference type="KEGG" id="hhy:Halhy_4809"/>
<keyword evidence="5" id="KW-1185">Reference proteome</keyword>
<accession>F4KXY3</accession>
<organism evidence="4 5">
    <name type="scientific">Haliscomenobacter hydrossis (strain ATCC 27775 / DSM 1100 / LMG 10767 / O)</name>
    <dbReference type="NCBI Taxonomy" id="760192"/>
    <lineage>
        <taxon>Bacteria</taxon>
        <taxon>Pseudomonadati</taxon>
        <taxon>Bacteroidota</taxon>
        <taxon>Saprospiria</taxon>
        <taxon>Saprospirales</taxon>
        <taxon>Haliscomenobacteraceae</taxon>
        <taxon>Haliscomenobacter</taxon>
    </lineage>
</organism>
<gene>
    <name evidence="4" type="ordered locus">Halhy_4809</name>
</gene>
<name>F4KXY3_HALH1</name>
<dbReference type="PANTHER" id="PTHR48106:SF18">
    <property type="entry name" value="QUINONE OXIDOREDUCTASE PIG3"/>
    <property type="match status" value="1"/>
</dbReference>
<evidence type="ECO:0000256" key="2">
    <source>
        <dbReference type="ARBA" id="ARBA00023002"/>
    </source>
</evidence>
<keyword evidence="1" id="KW-0521">NADP</keyword>
<protein>
    <submittedName>
        <fullName evidence="4">NAD(P)H quinone oxidoreductase, PIG3 family</fullName>
        <ecNumber evidence="4">1.6.5.5</ecNumber>
    </submittedName>
</protein>
<dbReference type="HOGENOM" id="CLU_026673_3_4_10"/>
<dbReference type="EMBL" id="CP002691">
    <property type="protein sequence ID" value="AEE52642.1"/>
    <property type="molecule type" value="Genomic_DNA"/>
</dbReference>
<dbReference type="SUPFAM" id="SSF50129">
    <property type="entry name" value="GroES-like"/>
    <property type="match status" value="1"/>
</dbReference>
<reference key="2">
    <citation type="submission" date="2011-04" db="EMBL/GenBank/DDBJ databases">
        <title>Complete sequence of chromosome of Haliscomenobacter hydrossis DSM 1100.</title>
        <authorList>
            <consortium name="US DOE Joint Genome Institute (JGI-PGF)"/>
            <person name="Lucas S."/>
            <person name="Han J."/>
            <person name="Lapidus A."/>
            <person name="Bruce D."/>
            <person name="Goodwin L."/>
            <person name="Pitluck S."/>
            <person name="Peters L."/>
            <person name="Kyrpides N."/>
            <person name="Mavromatis K."/>
            <person name="Ivanova N."/>
            <person name="Ovchinnikova G."/>
            <person name="Pagani I."/>
            <person name="Daligault H."/>
            <person name="Detter J.C."/>
            <person name="Han C."/>
            <person name="Land M."/>
            <person name="Hauser L."/>
            <person name="Markowitz V."/>
            <person name="Cheng J.-F."/>
            <person name="Hugenholtz P."/>
            <person name="Woyke T."/>
            <person name="Wu D."/>
            <person name="Verbarg S."/>
            <person name="Frueling A."/>
            <person name="Brambilla E."/>
            <person name="Klenk H.-P."/>
            <person name="Eisen J.A."/>
        </authorList>
    </citation>
    <scope>NUCLEOTIDE SEQUENCE</scope>
    <source>
        <strain>DSM 1100</strain>
    </source>
</reference>
<dbReference type="Pfam" id="PF13602">
    <property type="entry name" value="ADH_zinc_N_2"/>
    <property type="match status" value="1"/>
</dbReference>
<evidence type="ECO:0000313" key="4">
    <source>
        <dbReference type="EMBL" id="AEE52642.1"/>
    </source>
</evidence>
<dbReference type="AlphaFoldDB" id="F4KXY3"/>
<dbReference type="CDD" id="cd05276">
    <property type="entry name" value="p53_inducible_oxidoreductase"/>
    <property type="match status" value="1"/>
</dbReference>
<evidence type="ECO:0000256" key="1">
    <source>
        <dbReference type="ARBA" id="ARBA00022857"/>
    </source>
</evidence>
<sequence length="326" mass="35573">MRAIQLHQFGSVKELYLAEFPTPEPQDYEIRVKVKATALNRADLLQREGKYPPPPGESPIMGLEMAGEVEKLGAKVNKWKIGDRVCGLLAGGAYAQYVVIHEDMAMAIPPNLDFLAAAAIPEAFLTAFQALVWIAKLQPAETLLIHAGASGVGTAALQLSRLIGATTYVTASAEKHALCLSLGAERCIDYKSEDFADCIHTWTEGRGVDVVLDFLGASYLERNLKALGMDGRMVLLALMGGAQAPGINLGLILMKRLSLHGSTLRARTLQYKTALTHDFMELTWAHFASGNLFPVLDKVFPWEEVAQAHLYMEGNRNQGKIVLSVQ</sequence>
<dbReference type="InterPro" id="IPR013154">
    <property type="entry name" value="ADH-like_N"/>
</dbReference>
<dbReference type="GO" id="GO:0070402">
    <property type="term" value="F:NADPH binding"/>
    <property type="evidence" value="ECO:0007669"/>
    <property type="project" value="TreeGrafter"/>
</dbReference>
<dbReference type="InterPro" id="IPR014189">
    <property type="entry name" value="Quinone_OxRdtase_PIG3"/>
</dbReference>
<dbReference type="Gene3D" id="3.40.50.720">
    <property type="entry name" value="NAD(P)-binding Rossmann-like Domain"/>
    <property type="match status" value="1"/>
</dbReference>
<dbReference type="OrthoDB" id="9787435at2"/>
<dbReference type="NCBIfam" id="TIGR02824">
    <property type="entry name" value="quinone_pig3"/>
    <property type="match status" value="1"/>
</dbReference>
<dbReference type="SUPFAM" id="SSF51735">
    <property type="entry name" value="NAD(P)-binding Rossmann-fold domains"/>
    <property type="match status" value="1"/>
</dbReference>
<evidence type="ECO:0000259" key="3">
    <source>
        <dbReference type="SMART" id="SM00829"/>
    </source>
</evidence>
<dbReference type="GO" id="GO:0003960">
    <property type="term" value="F:quinone reductase (NADPH) activity"/>
    <property type="evidence" value="ECO:0007669"/>
    <property type="project" value="UniProtKB-EC"/>
</dbReference>